<dbReference type="GO" id="GO:0000977">
    <property type="term" value="F:RNA polymerase II transcription regulatory region sequence-specific DNA binding"/>
    <property type="evidence" value="ECO:0007669"/>
    <property type="project" value="TreeGrafter"/>
</dbReference>
<dbReference type="Pfam" id="PF01422">
    <property type="entry name" value="zf-NF-X1"/>
    <property type="match status" value="8"/>
</dbReference>
<dbReference type="CDD" id="cd06008">
    <property type="entry name" value="NF-X1-zinc-finger"/>
    <property type="match status" value="4"/>
</dbReference>
<dbReference type="STRING" id="289078.A0A2X0L9I4"/>
<dbReference type="GO" id="GO:0005634">
    <property type="term" value="C:nucleus"/>
    <property type="evidence" value="ECO:0007669"/>
    <property type="project" value="UniProtKB-SubCell"/>
</dbReference>
<dbReference type="OrthoDB" id="6512771at2759"/>
<evidence type="ECO:0000256" key="3">
    <source>
        <dbReference type="ARBA" id="ARBA00022723"/>
    </source>
</evidence>
<feature type="region of interest" description="Disordered" evidence="10">
    <location>
        <begin position="1048"/>
        <end position="1082"/>
    </location>
</feature>
<keyword evidence="13" id="KW-1185">Reference proteome</keyword>
<evidence type="ECO:0000313" key="13">
    <source>
        <dbReference type="Proteomes" id="UP000249723"/>
    </source>
</evidence>
<dbReference type="PANTHER" id="PTHR12360">
    <property type="entry name" value="NUCLEAR TRANSCRIPTION FACTOR, X-BOX BINDING 1 NFX1"/>
    <property type="match status" value="1"/>
</dbReference>
<feature type="compositionally biased region" description="Low complexity" evidence="10">
    <location>
        <begin position="40"/>
        <end position="60"/>
    </location>
</feature>
<evidence type="ECO:0000256" key="1">
    <source>
        <dbReference type="ARBA" id="ARBA00004123"/>
    </source>
</evidence>
<feature type="domain" description="R3H" evidence="11">
    <location>
        <begin position="860"/>
        <end position="922"/>
    </location>
</feature>
<dbReference type="SUPFAM" id="SSF82708">
    <property type="entry name" value="R3H domain"/>
    <property type="match status" value="1"/>
</dbReference>
<evidence type="ECO:0000259" key="11">
    <source>
        <dbReference type="PROSITE" id="PS51061"/>
    </source>
</evidence>
<feature type="compositionally biased region" description="Low complexity" evidence="10">
    <location>
        <begin position="102"/>
        <end position="111"/>
    </location>
</feature>
<evidence type="ECO:0000256" key="2">
    <source>
        <dbReference type="ARBA" id="ARBA00007269"/>
    </source>
</evidence>
<feature type="compositionally biased region" description="Acidic residues" evidence="10">
    <location>
        <begin position="1184"/>
        <end position="1206"/>
    </location>
</feature>
<sequence length="1206" mass="128714">MTRDGNSSRRGRGARGRGASAASCAPPSSSGGTRGGRGGAHTPRGGAAGSQAVSGASSAATTDDEGRAYTSHEANYQARPKGSNRPLRGAKRGGRGRGEGHAGSSTPASTSRRSRFNATLSSGNDMNASAVPFPAPSSSSTAAGQALSIVAAPVSQTLLERLTTELSDGSHDCTICFSTVSRTTAIHSCTTCYTPFHLSCIKEWATRSVTDTAERAALMATRDSGPRPSAADLSGHWRCPSCQTRFGAADVPKRYRCFCRRLVDPSHRPPATPHSCGQPCARPRPDGCVHASCGLLCHPGPCPPCPVVLDLPCHCSKENMRVRCSAIHPAAGLDSGTVASTTASLAREELLCCKNTCDKLLGCGLHRCNRICHQGECGSCEVEREKICFCGKSTVVEACGAGGRDDRVEGCRVPGQVGSQWTGEFSCDKPCAAPYDCDKHLCESKCHPHTSELPATCPFSPSLVTTCPCSQTPLDVLLPTPRTSCTDPIPTCAEPCSRILDCGHGCARPCHPGPCGSCTTPVSIPCRCGSTKTVRLCGNRYQSDGKTPLSEVLCQRICRSLRNCGRHQCNRQCCPLSYQEALHVGKGKNKRRNALDDFEQHDPLGIHECDRVCGKKLSCGTHFCERKDHKGSCPPCLDANFEEIACHCGATVVLPPIPCGYEIRCKHPCVRPSTCMHPQVPHQCHENPECPPCPFLTVKMCACGKKAVANVRCSQDSRKVSCGQRCGKLLGCGFHRCQKPCHLPGECESCVQICLKPRKLCGHPCPEQCHVPSSCPETKPCIKMIEVSCDCGHLKQTTNCGACTDRPDGNNSKILTCSDACAIAKRNAALAEALQVERREPKVKEVEYDPQTLSFYSTNVAWCTSIEKDLVEFVTTDKPTLHLPVMKRPQRQFAHELAELFDLRSESLDEEPRRSVVVHRQSNTGIPVPNLADALAAQRKSATTLSFASLRKALPETRRHVNALLLEGVLGFDEAMLRDIATPCLKGLQPFALTWTTDEDVLITIESKMLSAADLEQRVTAAETHLRALAEETGFCATVEAVAATDDGRITRGGWTPVQSRSNPSGSRAEGGGARSNPWATHASSFSNNTFAALASSSNPSAGAAPPSTQSAWGRSRDDAGLIGVGYHRPPRAVIAPGLEVARPDPAPLPSKVSSHLDASRLTATADSFVPAGTAQSGDKAEVNDEDVPDDWDQEDLSEVQEAQEA</sequence>
<protein>
    <submittedName>
        <fullName evidence="12">BZ3500_MvSof-1268-A1-R1_Chr10-1g02605 protein</fullName>
    </submittedName>
</protein>
<dbReference type="GO" id="GO:0008270">
    <property type="term" value="F:zinc ion binding"/>
    <property type="evidence" value="ECO:0007669"/>
    <property type="project" value="UniProtKB-KW"/>
</dbReference>
<evidence type="ECO:0000256" key="5">
    <source>
        <dbReference type="ARBA" id="ARBA00022771"/>
    </source>
</evidence>
<keyword evidence="5" id="KW-0863">Zinc-finger</keyword>
<dbReference type="InterPro" id="IPR001374">
    <property type="entry name" value="R3H_dom"/>
</dbReference>
<name>A0A2X0L9I4_9BASI</name>
<keyword evidence="8" id="KW-0804">Transcription</keyword>
<keyword evidence="4" id="KW-0677">Repeat</keyword>
<dbReference type="EMBL" id="FMWP01000116">
    <property type="protein sequence ID" value="SDA01368.1"/>
    <property type="molecule type" value="Genomic_DNA"/>
</dbReference>
<comment type="subcellular location">
    <subcellularLocation>
        <location evidence="1">Nucleus</location>
    </subcellularLocation>
</comment>
<proteinExistence type="inferred from homology"/>
<dbReference type="AlphaFoldDB" id="A0A2X0L9I4"/>
<accession>A0A2X0L9I4</accession>
<comment type="similarity">
    <text evidence="2">Belongs to the NFX1 family.</text>
</comment>
<evidence type="ECO:0000256" key="10">
    <source>
        <dbReference type="SAM" id="MobiDB-lite"/>
    </source>
</evidence>
<dbReference type="InterPro" id="IPR000967">
    <property type="entry name" value="Znf_NFX1"/>
</dbReference>
<feature type="region of interest" description="Disordered" evidence="10">
    <location>
        <begin position="1164"/>
        <end position="1206"/>
    </location>
</feature>
<evidence type="ECO:0000256" key="7">
    <source>
        <dbReference type="ARBA" id="ARBA00023015"/>
    </source>
</evidence>
<gene>
    <name evidence="12" type="ORF">BZ3500_MVSOF-1268-A1-R1_CHR10-1G02605</name>
</gene>
<dbReference type="PROSITE" id="PS51061">
    <property type="entry name" value="R3H"/>
    <property type="match status" value="1"/>
</dbReference>
<evidence type="ECO:0000256" key="4">
    <source>
        <dbReference type="ARBA" id="ARBA00022737"/>
    </source>
</evidence>
<feature type="compositionally biased region" description="Low complexity" evidence="10">
    <location>
        <begin position="128"/>
        <end position="141"/>
    </location>
</feature>
<dbReference type="InterPro" id="IPR034078">
    <property type="entry name" value="NFX1_fam"/>
</dbReference>
<feature type="region of interest" description="Disordered" evidence="10">
    <location>
        <begin position="1"/>
        <end position="141"/>
    </location>
</feature>
<evidence type="ECO:0000256" key="8">
    <source>
        <dbReference type="ARBA" id="ARBA00023163"/>
    </source>
</evidence>
<evidence type="ECO:0000256" key="6">
    <source>
        <dbReference type="ARBA" id="ARBA00022833"/>
    </source>
</evidence>
<keyword evidence="3" id="KW-0479">Metal-binding</keyword>
<feature type="region of interest" description="Disordered" evidence="10">
    <location>
        <begin position="1095"/>
        <end position="1117"/>
    </location>
</feature>
<dbReference type="GO" id="GO:0000981">
    <property type="term" value="F:DNA-binding transcription factor activity, RNA polymerase II-specific"/>
    <property type="evidence" value="ECO:0007669"/>
    <property type="project" value="TreeGrafter"/>
</dbReference>
<dbReference type="PANTHER" id="PTHR12360:SF12">
    <property type="entry name" value="TRANSCRIPTIONAL REPRESSOR NF-X1"/>
    <property type="match status" value="1"/>
</dbReference>
<feature type="compositionally biased region" description="Polar residues" evidence="10">
    <location>
        <begin position="116"/>
        <end position="127"/>
    </location>
</feature>
<dbReference type="InterPro" id="IPR036867">
    <property type="entry name" value="R3H_dom_sf"/>
</dbReference>
<keyword evidence="7" id="KW-0805">Transcription regulation</keyword>
<dbReference type="Gene3D" id="3.30.1370.50">
    <property type="entry name" value="R3H-like domain"/>
    <property type="match status" value="1"/>
</dbReference>
<feature type="compositionally biased region" description="Low complexity" evidence="10">
    <location>
        <begin position="17"/>
        <end position="31"/>
    </location>
</feature>
<dbReference type="SMART" id="SM00438">
    <property type="entry name" value="ZnF_NFX"/>
    <property type="match status" value="8"/>
</dbReference>
<dbReference type="SMART" id="SM00393">
    <property type="entry name" value="R3H"/>
    <property type="match status" value="1"/>
</dbReference>
<keyword evidence="6" id="KW-0862">Zinc</keyword>
<reference evidence="13" key="1">
    <citation type="submission" date="2016-10" db="EMBL/GenBank/DDBJ databases">
        <authorList>
            <person name="Jeantristanb JTB J.-T."/>
            <person name="Ricardo R."/>
        </authorList>
    </citation>
    <scope>NUCLEOTIDE SEQUENCE [LARGE SCALE GENOMIC DNA]</scope>
</reference>
<keyword evidence="9" id="KW-0539">Nucleus</keyword>
<feature type="compositionally biased region" description="Low complexity" evidence="10">
    <location>
        <begin position="1095"/>
        <end position="1108"/>
    </location>
</feature>
<evidence type="ECO:0000313" key="12">
    <source>
        <dbReference type="EMBL" id="SDA01368.1"/>
    </source>
</evidence>
<evidence type="ECO:0000256" key="9">
    <source>
        <dbReference type="ARBA" id="ARBA00023242"/>
    </source>
</evidence>
<dbReference type="Pfam" id="PF01424">
    <property type="entry name" value="R3H"/>
    <property type="match status" value="1"/>
</dbReference>
<dbReference type="Proteomes" id="UP000249723">
    <property type="component" value="Unassembled WGS sequence"/>
</dbReference>
<dbReference type="GO" id="GO:0000122">
    <property type="term" value="P:negative regulation of transcription by RNA polymerase II"/>
    <property type="evidence" value="ECO:0007669"/>
    <property type="project" value="TreeGrafter"/>
</dbReference>
<organism evidence="12 13">
    <name type="scientific">Microbotryum saponariae</name>
    <dbReference type="NCBI Taxonomy" id="289078"/>
    <lineage>
        <taxon>Eukaryota</taxon>
        <taxon>Fungi</taxon>
        <taxon>Dikarya</taxon>
        <taxon>Basidiomycota</taxon>
        <taxon>Pucciniomycotina</taxon>
        <taxon>Microbotryomycetes</taxon>
        <taxon>Microbotryales</taxon>
        <taxon>Microbotryaceae</taxon>
        <taxon>Microbotryum</taxon>
    </lineage>
</organism>